<dbReference type="PANTHER" id="PTHR21713">
    <property type="entry name" value="NASCENT POLYPEPTIDE ASSOCIATED COMPLEX ALPHA SUBUNIT-RELATED"/>
    <property type="match status" value="1"/>
</dbReference>
<dbReference type="GO" id="GO:0005854">
    <property type="term" value="C:nascent polypeptide-associated complex"/>
    <property type="evidence" value="ECO:0007669"/>
    <property type="project" value="InterPro"/>
</dbReference>
<keyword evidence="3" id="KW-1185">Reference proteome</keyword>
<organism evidence="2 3">
    <name type="scientific">Capsicum baccatum</name>
    <name type="common">Peruvian pepper</name>
    <dbReference type="NCBI Taxonomy" id="33114"/>
    <lineage>
        <taxon>Eukaryota</taxon>
        <taxon>Viridiplantae</taxon>
        <taxon>Streptophyta</taxon>
        <taxon>Embryophyta</taxon>
        <taxon>Tracheophyta</taxon>
        <taxon>Spermatophyta</taxon>
        <taxon>Magnoliopsida</taxon>
        <taxon>eudicotyledons</taxon>
        <taxon>Gunneridae</taxon>
        <taxon>Pentapetalae</taxon>
        <taxon>asterids</taxon>
        <taxon>lamiids</taxon>
        <taxon>Solanales</taxon>
        <taxon>Solanaceae</taxon>
        <taxon>Solanoideae</taxon>
        <taxon>Capsiceae</taxon>
        <taxon>Capsicum</taxon>
    </lineage>
</organism>
<dbReference type="OrthoDB" id="1932685at2759"/>
<dbReference type="CDD" id="cd14358">
    <property type="entry name" value="UBA_NAC_euk"/>
    <property type="match status" value="1"/>
</dbReference>
<gene>
    <name evidence="2" type="ORF">CQW23_28081</name>
</gene>
<dbReference type="Gene3D" id="1.10.8.10">
    <property type="entry name" value="DNA helicase RuvA subunit, C-terminal domain"/>
    <property type="match status" value="1"/>
</dbReference>
<comment type="caution">
    <text evidence="2">The sequence shown here is derived from an EMBL/GenBank/DDBJ whole genome shotgun (WGS) entry which is preliminary data.</text>
</comment>
<protein>
    <submittedName>
        <fullName evidence="2">Nascent polypeptide-associated complex subunit alpha-like protein 3</fullName>
    </submittedName>
</protein>
<reference evidence="3" key="2">
    <citation type="journal article" date="2017" name="J. Anim. Genet.">
        <title>Multiple reference genome sequences of hot pepper reveal the massive evolution of plant disease resistance genes by retroduplication.</title>
        <authorList>
            <person name="Kim S."/>
            <person name="Park J."/>
            <person name="Yeom S.-I."/>
            <person name="Kim Y.-M."/>
            <person name="Seo E."/>
            <person name="Kim K.-T."/>
            <person name="Kim M.-S."/>
            <person name="Lee J.M."/>
            <person name="Cheong K."/>
            <person name="Shin H.-S."/>
            <person name="Kim S.-B."/>
            <person name="Han K."/>
            <person name="Lee J."/>
            <person name="Park M."/>
            <person name="Lee H.-A."/>
            <person name="Lee H.-Y."/>
            <person name="Lee Y."/>
            <person name="Oh S."/>
            <person name="Lee J.H."/>
            <person name="Choi E."/>
            <person name="Choi E."/>
            <person name="Lee S.E."/>
            <person name="Jeon J."/>
            <person name="Kim H."/>
            <person name="Choi G."/>
            <person name="Song H."/>
            <person name="Lee J."/>
            <person name="Lee S.-C."/>
            <person name="Kwon J.-K."/>
            <person name="Lee H.-Y."/>
            <person name="Koo N."/>
            <person name="Hong Y."/>
            <person name="Kim R.W."/>
            <person name="Kang W.-H."/>
            <person name="Huh J.H."/>
            <person name="Kang B.-C."/>
            <person name="Yang T.-J."/>
            <person name="Lee Y.-H."/>
            <person name="Bennetzen J.L."/>
            <person name="Choi D."/>
        </authorList>
    </citation>
    <scope>NUCLEOTIDE SEQUENCE [LARGE SCALE GENOMIC DNA]</scope>
    <source>
        <strain evidence="3">cv. PBC81</strain>
    </source>
</reference>
<evidence type="ECO:0000313" key="3">
    <source>
        <dbReference type="Proteomes" id="UP000224567"/>
    </source>
</evidence>
<dbReference type="Pfam" id="PF19026">
    <property type="entry name" value="UBA_HYPK"/>
    <property type="match status" value="1"/>
</dbReference>
<dbReference type="Proteomes" id="UP000224567">
    <property type="component" value="Unassembled WGS sequence"/>
</dbReference>
<dbReference type="InterPro" id="IPR044034">
    <property type="entry name" value="NAC-like_UBA"/>
</dbReference>
<evidence type="ECO:0000313" key="2">
    <source>
        <dbReference type="EMBL" id="PHT31744.1"/>
    </source>
</evidence>
<name>A0A2G2VFI9_CAPBA</name>
<evidence type="ECO:0000259" key="1">
    <source>
        <dbReference type="Pfam" id="PF19026"/>
    </source>
</evidence>
<proteinExistence type="predicted"/>
<dbReference type="InterPro" id="IPR016641">
    <property type="entry name" value="EGD2/NACA0like"/>
</dbReference>
<feature type="domain" description="Nascent polypeptide-associated complex subunit alpha-like UBA" evidence="1">
    <location>
        <begin position="90"/>
        <end position="123"/>
    </location>
</feature>
<dbReference type="STRING" id="33114.A0A2G2VFI9"/>
<reference evidence="2 3" key="1">
    <citation type="journal article" date="2017" name="Genome Biol.">
        <title>New reference genome sequences of hot pepper reveal the massive evolution of plant disease-resistance genes by retroduplication.</title>
        <authorList>
            <person name="Kim S."/>
            <person name="Park J."/>
            <person name="Yeom S.I."/>
            <person name="Kim Y.M."/>
            <person name="Seo E."/>
            <person name="Kim K.T."/>
            <person name="Kim M.S."/>
            <person name="Lee J.M."/>
            <person name="Cheong K."/>
            <person name="Shin H.S."/>
            <person name="Kim S.B."/>
            <person name="Han K."/>
            <person name="Lee J."/>
            <person name="Park M."/>
            <person name="Lee H.A."/>
            <person name="Lee H.Y."/>
            <person name="Lee Y."/>
            <person name="Oh S."/>
            <person name="Lee J.H."/>
            <person name="Choi E."/>
            <person name="Choi E."/>
            <person name="Lee S.E."/>
            <person name="Jeon J."/>
            <person name="Kim H."/>
            <person name="Choi G."/>
            <person name="Song H."/>
            <person name="Lee J."/>
            <person name="Lee S.C."/>
            <person name="Kwon J.K."/>
            <person name="Lee H.Y."/>
            <person name="Koo N."/>
            <person name="Hong Y."/>
            <person name="Kim R.W."/>
            <person name="Kang W.H."/>
            <person name="Huh J.H."/>
            <person name="Kang B.C."/>
            <person name="Yang T.J."/>
            <person name="Lee Y.H."/>
            <person name="Bennetzen J.L."/>
            <person name="Choi D."/>
        </authorList>
    </citation>
    <scope>NUCLEOTIDE SEQUENCE [LARGE SCALE GENOMIC DNA]</scope>
    <source>
        <strain evidence="3">cv. PBC81</strain>
    </source>
</reference>
<accession>A0A2G2VFI9</accession>
<dbReference type="AlphaFoldDB" id="A0A2G2VFI9"/>
<dbReference type="EMBL" id="MLFT02000012">
    <property type="protein sequence ID" value="PHT31744.1"/>
    <property type="molecule type" value="Genomic_DNA"/>
</dbReference>
<sequence>MQTGREPRRGGIALEHLKRTISILSLSVMCHDHGGSLDFDDCHFVWLRNVLMAQVFKAYNLSNVISKPEPSTVAQENKDVDETGIEPQYIKLVMTQTGVPRAKVVKALKAADGDIVSSIMDLTN</sequence>